<feature type="compositionally biased region" description="Low complexity" evidence="8">
    <location>
        <begin position="7"/>
        <end position="24"/>
    </location>
</feature>
<dbReference type="SUPFAM" id="SSF161098">
    <property type="entry name" value="MetI-like"/>
    <property type="match status" value="1"/>
</dbReference>
<evidence type="ECO:0000259" key="9">
    <source>
        <dbReference type="PROSITE" id="PS50928"/>
    </source>
</evidence>
<dbReference type="PROSITE" id="PS50928">
    <property type="entry name" value="ABC_TM1"/>
    <property type="match status" value="1"/>
</dbReference>
<comment type="similarity">
    <text evidence="7">Belongs to the binding-protein-dependent transport system permease family.</text>
</comment>
<evidence type="ECO:0000256" key="3">
    <source>
        <dbReference type="ARBA" id="ARBA00022475"/>
    </source>
</evidence>
<dbReference type="Pfam" id="PF00528">
    <property type="entry name" value="BPD_transp_1"/>
    <property type="match status" value="1"/>
</dbReference>
<dbReference type="PANTHER" id="PTHR30151:SF0">
    <property type="entry name" value="ABC TRANSPORTER PERMEASE PROTEIN MJ0413-RELATED"/>
    <property type="match status" value="1"/>
</dbReference>
<dbReference type="GO" id="GO:0005886">
    <property type="term" value="C:plasma membrane"/>
    <property type="evidence" value="ECO:0007669"/>
    <property type="project" value="UniProtKB-SubCell"/>
</dbReference>
<keyword evidence="6 7" id="KW-0472">Membrane</keyword>
<reference evidence="10 11" key="1">
    <citation type="submission" date="2019-06" db="EMBL/GenBank/DDBJ databases">
        <title>New taxonomy in bacterial strain CC-CFT640, isolated from vineyard.</title>
        <authorList>
            <person name="Lin S.-Y."/>
            <person name="Tsai C.-F."/>
            <person name="Young C.-C."/>
        </authorList>
    </citation>
    <scope>NUCLEOTIDE SEQUENCE [LARGE SCALE GENOMIC DNA]</scope>
    <source>
        <strain evidence="10 11">CC-CFT640</strain>
    </source>
</reference>
<sequence length="315" mass="33419">MSTASHPADAGDTDGAAAAGTPNAPATRRLPLAGRLAPVLSRLGTTLLSVGLFCGIWEILWALDIADPKLLPPPHIFLGSFPEQAKFFNTAQRWQIGVGLNTGPSPQGAVLITILASGARVLVGLLIAAVLSIAIGVAIRYFAAVEKLTLPTITLLSPVSPIAWLPVAIFLFGIGNAPAIFMVVIALFFHMVLATIAQIDGVSRNLINVARTMGASKRQIYGRVIVPAILPGMLMVLRLNLFGAWMVVLVAESTGVGYGLGQVIMLARNTFNPSLVFFTIALIGLLGFLSDWVLRLLQKKLLYWVPQTAGVLRGL</sequence>
<feature type="domain" description="ABC transmembrane type-1" evidence="9">
    <location>
        <begin position="110"/>
        <end position="298"/>
    </location>
</feature>
<dbReference type="Proteomes" id="UP000321638">
    <property type="component" value="Unassembled WGS sequence"/>
</dbReference>
<accession>A0A5C8PBF3</accession>
<dbReference type="EMBL" id="VDUZ01000060">
    <property type="protein sequence ID" value="TXL70385.1"/>
    <property type="molecule type" value="Genomic_DNA"/>
</dbReference>
<dbReference type="PANTHER" id="PTHR30151">
    <property type="entry name" value="ALKANE SULFONATE ABC TRANSPORTER-RELATED, MEMBRANE SUBUNIT"/>
    <property type="match status" value="1"/>
</dbReference>
<dbReference type="InterPro" id="IPR035906">
    <property type="entry name" value="MetI-like_sf"/>
</dbReference>
<gene>
    <name evidence="10" type="ORF">FHP25_34700</name>
</gene>
<feature type="transmembrane region" description="Helical" evidence="7">
    <location>
        <begin position="155"/>
        <end position="174"/>
    </location>
</feature>
<evidence type="ECO:0000256" key="1">
    <source>
        <dbReference type="ARBA" id="ARBA00004651"/>
    </source>
</evidence>
<evidence type="ECO:0000256" key="6">
    <source>
        <dbReference type="ARBA" id="ARBA00023136"/>
    </source>
</evidence>
<organism evidence="10 11">
    <name type="scientific">Vineibacter terrae</name>
    <dbReference type="NCBI Taxonomy" id="2586908"/>
    <lineage>
        <taxon>Bacteria</taxon>
        <taxon>Pseudomonadati</taxon>
        <taxon>Pseudomonadota</taxon>
        <taxon>Alphaproteobacteria</taxon>
        <taxon>Hyphomicrobiales</taxon>
        <taxon>Vineibacter</taxon>
    </lineage>
</organism>
<dbReference type="Gene3D" id="1.10.3720.10">
    <property type="entry name" value="MetI-like"/>
    <property type="match status" value="1"/>
</dbReference>
<dbReference type="RefSeq" id="WP_147851597.1">
    <property type="nucleotide sequence ID" value="NZ_VDUZ01000060.1"/>
</dbReference>
<feature type="transmembrane region" description="Helical" evidence="7">
    <location>
        <begin position="245"/>
        <end position="267"/>
    </location>
</feature>
<keyword evidence="11" id="KW-1185">Reference proteome</keyword>
<dbReference type="CDD" id="cd06261">
    <property type="entry name" value="TM_PBP2"/>
    <property type="match status" value="1"/>
</dbReference>
<comment type="caution">
    <text evidence="10">The sequence shown here is derived from an EMBL/GenBank/DDBJ whole genome shotgun (WGS) entry which is preliminary data.</text>
</comment>
<feature type="transmembrane region" description="Helical" evidence="7">
    <location>
        <begin position="274"/>
        <end position="294"/>
    </location>
</feature>
<keyword evidence="3" id="KW-1003">Cell membrane</keyword>
<keyword evidence="2 7" id="KW-0813">Transport</keyword>
<evidence type="ECO:0000256" key="4">
    <source>
        <dbReference type="ARBA" id="ARBA00022692"/>
    </source>
</evidence>
<evidence type="ECO:0000313" key="11">
    <source>
        <dbReference type="Proteomes" id="UP000321638"/>
    </source>
</evidence>
<feature type="transmembrane region" description="Helical" evidence="7">
    <location>
        <begin position="121"/>
        <end position="143"/>
    </location>
</feature>
<feature type="transmembrane region" description="Helical" evidence="7">
    <location>
        <begin position="39"/>
        <end position="63"/>
    </location>
</feature>
<dbReference type="OrthoDB" id="8138334at2"/>
<feature type="transmembrane region" description="Helical" evidence="7">
    <location>
        <begin position="220"/>
        <end position="239"/>
    </location>
</feature>
<protein>
    <submittedName>
        <fullName evidence="10">ABC transporter permease</fullName>
    </submittedName>
</protein>
<proteinExistence type="inferred from homology"/>
<dbReference type="InterPro" id="IPR000515">
    <property type="entry name" value="MetI-like"/>
</dbReference>
<evidence type="ECO:0000313" key="10">
    <source>
        <dbReference type="EMBL" id="TXL70385.1"/>
    </source>
</evidence>
<comment type="subcellular location">
    <subcellularLocation>
        <location evidence="1 7">Cell membrane</location>
        <topology evidence="1 7">Multi-pass membrane protein</topology>
    </subcellularLocation>
</comment>
<dbReference type="AlphaFoldDB" id="A0A5C8PBF3"/>
<name>A0A5C8PBF3_9HYPH</name>
<evidence type="ECO:0000256" key="8">
    <source>
        <dbReference type="SAM" id="MobiDB-lite"/>
    </source>
</evidence>
<feature type="region of interest" description="Disordered" evidence="8">
    <location>
        <begin position="1"/>
        <end position="24"/>
    </location>
</feature>
<feature type="transmembrane region" description="Helical" evidence="7">
    <location>
        <begin position="180"/>
        <end position="199"/>
    </location>
</feature>
<dbReference type="GO" id="GO:0055085">
    <property type="term" value="P:transmembrane transport"/>
    <property type="evidence" value="ECO:0007669"/>
    <property type="project" value="InterPro"/>
</dbReference>
<keyword evidence="5 7" id="KW-1133">Transmembrane helix</keyword>
<evidence type="ECO:0000256" key="2">
    <source>
        <dbReference type="ARBA" id="ARBA00022448"/>
    </source>
</evidence>
<evidence type="ECO:0000256" key="7">
    <source>
        <dbReference type="RuleBase" id="RU363032"/>
    </source>
</evidence>
<evidence type="ECO:0000256" key="5">
    <source>
        <dbReference type="ARBA" id="ARBA00022989"/>
    </source>
</evidence>
<keyword evidence="4 7" id="KW-0812">Transmembrane</keyword>